<feature type="region of interest" description="Disordered" evidence="1">
    <location>
        <begin position="236"/>
        <end position="256"/>
    </location>
</feature>
<gene>
    <name evidence="2" type="ORF">BDQ94DRAFT_177396</name>
</gene>
<sequence>MTAHQKSEDILGPRGSFETKLEQSHDRAIDLEIGDNDADFAGSCHGSAWNSIVGPLDPTSSKLHVLLVIFRVHCNSEPNTRSPPGAARAEVHVSWIHETSCSCAWVLAGPDGMALGAHSIWEWTIHWTLRNDYILSAKTTSRRTYCSNLVIERANIPELWLSAISELGHPDHDHSPPLPSMIISCVSAARSTQEAFDSRPTRDVHKVSFITINLDQTTSPVQFSILSLPPIEASSQFPPPVKSSKGHDLSIGSGNMNRDRDSDLATTRYHFVFSTDQPGVRSHAMRQFWRRRHEALQSVAQIPRTQPRTLLPIYYGAHSRGCQQNGPEAQSLDAQECEGESGFLYVMIPASDVDVRHRQHYSIVQGPRPKFPIDLSTQDQETFSSWLDLHASFGPKLSHSTGFDPVRDVWLPLDLSNSASFCALMAHAAAHVAHLQGQANTIQSEKFRMLAVGIIAKWLADERSTQDETIFGDCTSFDKYWVIDDYWRAHENGLVGVINARGGVESFRSSWRLHMALFLAFSLPEPSRRSSAAHVWEISEYFYPAAVHPAMELRLNQYKPRTFRSLQIYPDIHETVMFLAMPADVSTDASPSIQDHALLSLFILSVIVQESLYSLCPDFGHSFPDKLTVLNEALCKSKDTWRGCSQKLYEFLMENHFILRLSPSALSFIIKVAQNLIYLNEEARAAIKKCLLNRLLWDSGHAILDIQG</sequence>
<protein>
    <recommendedName>
        <fullName evidence="4">Transcription factor domain-containing protein</fullName>
    </recommendedName>
</protein>
<reference evidence="2 3" key="1">
    <citation type="submission" date="2018-07" db="EMBL/GenBank/DDBJ databases">
        <title>The genomes of Aspergillus section Nigri reveals drivers in fungal speciation.</title>
        <authorList>
            <consortium name="DOE Joint Genome Institute"/>
            <person name="Vesth T.C."/>
            <person name="Nybo J."/>
            <person name="Theobald S."/>
            <person name="Brandl J."/>
            <person name="Frisvad J.C."/>
            <person name="Nielsen K.F."/>
            <person name="Lyhne E.K."/>
            <person name="Kogle M.E."/>
            <person name="Kuo A."/>
            <person name="Riley R."/>
            <person name="Clum A."/>
            <person name="Nolan M."/>
            <person name="Lipzen A."/>
            <person name="Salamov A."/>
            <person name="Henrissat B."/>
            <person name="Wiebenga A."/>
            <person name="De vries R.P."/>
            <person name="Grigoriev I.V."/>
            <person name="Mortensen U.H."/>
            <person name="Andersen M.R."/>
            <person name="Baker S.E."/>
        </authorList>
    </citation>
    <scope>NUCLEOTIDE SEQUENCE [LARGE SCALE GENOMIC DNA]</scope>
    <source>
        <strain evidence="2 3">CBS 139.54b</strain>
    </source>
</reference>
<keyword evidence="3" id="KW-1185">Reference proteome</keyword>
<proteinExistence type="predicted"/>
<name>A0A3F3PI11_9EURO</name>
<evidence type="ECO:0000313" key="2">
    <source>
        <dbReference type="EMBL" id="RDH26601.1"/>
    </source>
</evidence>
<evidence type="ECO:0008006" key="4">
    <source>
        <dbReference type="Google" id="ProtNLM"/>
    </source>
</evidence>
<dbReference type="PANTHER" id="PTHR37540">
    <property type="entry name" value="TRANSCRIPTION FACTOR (ACR-2), PUTATIVE-RELATED-RELATED"/>
    <property type="match status" value="1"/>
</dbReference>
<dbReference type="AlphaFoldDB" id="A0A3F3PI11"/>
<accession>A0A3F3PI11</accession>
<evidence type="ECO:0000313" key="3">
    <source>
        <dbReference type="Proteomes" id="UP000253729"/>
    </source>
</evidence>
<evidence type="ECO:0000256" key="1">
    <source>
        <dbReference type="SAM" id="MobiDB-lite"/>
    </source>
</evidence>
<dbReference type="GeneID" id="38141248"/>
<dbReference type="EMBL" id="KZ852131">
    <property type="protein sequence ID" value="RDH26601.1"/>
    <property type="molecule type" value="Genomic_DNA"/>
</dbReference>
<dbReference type="RefSeq" id="XP_026619623.1">
    <property type="nucleotide sequence ID" value="XM_026772892.1"/>
</dbReference>
<dbReference type="Proteomes" id="UP000253729">
    <property type="component" value="Unassembled WGS sequence"/>
</dbReference>
<organism evidence="2 3">
    <name type="scientific">Aspergillus welwitschiae</name>
    <dbReference type="NCBI Taxonomy" id="1341132"/>
    <lineage>
        <taxon>Eukaryota</taxon>
        <taxon>Fungi</taxon>
        <taxon>Dikarya</taxon>
        <taxon>Ascomycota</taxon>
        <taxon>Pezizomycotina</taxon>
        <taxon>Eurotiomycetes</taxon>
        <taxon>Eurotiomycetidae</taxon>
        <taxon>Eurotiales</taxon>
        <taxon>Aspergillaceae</taxon>
        <taxon>Aspergillus</taxon>
        <taxon>Aspergillus subgen. Circumdati</taxon>
    </lineage>
</organism>
<dbReference type="STRING" id="1341132.A0A3F3PI11"/>
<dbReference type="PANTHER" id="PTHR37540:SF10">
    <property type="entry name" value="SIGMA-70 REGION 2 FAMILY PROTEIN"/>
    <property type="match status" value="1"/>
</dbReference>